<name>A0A9P4SG76_9PEZI</name>
<reference evidence="1" key="1">
    <citation type="journal article" date="2020" name="Stud. Mycol.">
        <title>101 Dothideomycetes genomes: a test case for predicting lifestyles and emergence of pathogens.</title>
        <authorList>
            <person name="Haridas S."/>
            <person name="Albert R."/>
            <person name="Binder M."/>
            <person name="Bloem J."/>
            <person name="Labutti K."/>
            <person name="Salamov A."/>
            <person name="Andreopoulos B."/>
            <person name="Baker S."/>
            <person name="Barry K."/>
            <person name="Bills G."/>
            <person name="Bluhm B."/>
            <person name="Cannon C."/>
            <person name="Castanera R."/>
            <person name="Culley D."/>
            <person name="Daum C."/>
            <person name="Ezra D."/>
            <person name="Gonzalez J."/>
            <person name="Henrissat B."/>
            <person name="Kuo A."/>
            <person name="Liang C."/>
            <person name="Lipzen A."/>
            <person name="Lutzoni F."/>
            <person name="Magnuson J."/>
            <person name="Mondo S."/>
            <person name="Nolan M."/>
            <person name="Ohm R."/>
            <person name="Pangilinan J."/>
            <person name="Park H.-J."/>
            <person name="Ramirez L."/>
            <person name="Alfaro M."/>
            <person name="Sun H."/>
            <person name="Tritt A."/>
            <person name="Yoshinaga Y."/>
            <person name="Zwiers L.-H."/>
            <person name="Turgeon B."/>
            <person name="Goodwin S."/>
            <person name="Spatafora J."/>
            <person name="Crous P."/>
            <person name="Grigoriev I."/>
        </authorList>
    </citation>
    <scope>NUCLEOTIDE SEQUENCE</scope>
    <source>
        <strain evidence="1">CBS 101060</strain>
    </source>
</reference>
<proteinExistence type="predicted"/>
<gene>
    <name evidence="1" type="ORF">M501DRAFT_1014523</name>
</gene>
<comment type="caution">
    <text evidence="1">The sequence shown here is derived from an EMBL/GenBank/DDBJ whole genome shotgun (WGS) entry which is preliminary data.</text>
</comment>
<sequence>MAITAFPVLCRILNSLRILNTAVDIIVLSSVPDLAIKLTGKIENHILTLVIPMFFALSGYNTNLGLLDSSKI</sequence>
<evidence type="ECO:0000313" key="2">
    <source>
        <dbReference type="Proteomes" id="UP000799429"/>
    </source>
</evidence>
<evidence type="ECO:0000313" key="1">
    <source>
        <dbReference type="EMBL" id="KAF2841744.1"/>
    </source>
</evidence>
<protein>
    <submittedName>
        <fullName evidence="1">Uncharacterized protein</fullName>
    </submittedName>
</protein>
<dbReference type="Proteomes" id="UP000799429">
    <property type="component" value="Unassembled WGS sequence"/>
</dbReference>
<organism evidence="1 2">
    <name type="scientific">Patellaria atrata CBS 101060</name>
    <dbReference type="NCBI Taxonomy" id="1346257"/>
    <lineage>
        <taxon>Eukaryota</taxon>
        <taxon>Fungi</taxon>
        <taxon>Dikarya</taxon>
        <taxon>Ascomycota</taxon>
        <taxon>Pezizomycotina</taxon>
        <taxon>Dothideomycetes</taxon>
        <taxon>Dothideomycetes incertae sedis</taxon>
        <taxon>Patellariales</taxon>
        <taxon>Patellariaceae</taxon>
        <taxon>Patellaria</taxon>
    </lineage>
</organism>
<dbReference type="EMBL" id="MU006091">
    <property type="protein sequence ID" value="KAF2841744.1"/>
    <property type="molecule type" value="Genomic_DNA"/>
</dbReference>
<accession>A0A9P4SG76</accession>
<dbReference type="OrthoDB" id="2687058at2759"/>
<dbReference type="AlphaFoldDB" id="A0A9P4SG76"/>
<keyword evidence="2" id="KW-1185">Reference proteome</keyword>